<evidence type="ECO:0000256" key="15">
    <source>
        <dbReference type="SAM" id="SignalP"/>
    </source>
</evidence>
<dbReference type="EMBL" id="KC999968">
    <property type="protein sequence ID" value="AID70978.1"/>
    <property type="molecule type" value="Genomic_DNA"/>
</dbReference>
<feature type="chain" id="PRO_5001650516" evidence="15">
    <location>
        <begin position="20"/>
        <end position="874"/>
    </location>
</feature>
<dbReference type="Gene3D" id="3.10.560.10">
    <property type="entry name" value="Outer membrane lipoprotein wza domain like"/>
    <property type="match status" value="6"/>
</dbReference>
<evidence type="ECO:0000256" key="10">
    <source>
        <dbReference type="ARBA" id="ARBA00023114"/>
    </source>
</evidence>
<dbReference type="GO" id="GO:0015159">
    <property type="term" value="F:polysaccharide transmembrane transporter activity"/>
    <property type="evidence" value="ECO:0007669"/>
    <property type="project" value="InterPro"/>
</dbReference>
<keyword evidence="14" id="KW-0449">Lipoprotein</keyword>
<feature type="domain" description="Soluble ligand binding" evidence="17">
    <location>
        <begin position="772"/>
        <end position="822"/>
    </location>
</feature>
<keyword evidence="3" id="KW-0813">Transport</keyword>
<evidence type="ECO:0000256" key="8">
    <source>
        <dbReference type="ARBA" id="ARBA00023047"/>
    </source>
</evidence>
<evidence type="ECO:0000256" key="7">
    <source>
        <dbReference type="ARBA" id="ARBA00022729"/>
    </source>
</evidence>
<evidence type="ECO:0000256" key="3">
    <source>
        <dbReference type="ARBA" id="ARBA00022448"/>
    </source>
</evidence>
<name>A0A068FTW5_AERHY</name>
<comment type="subcellular location">
    <subcellularLocation>
        <location evidence="1">Cell outer membrane</location>
        <topology evidence="1">Multi-pass membrane protein</topology>
    </subcellularLocation>
</comment>
<keyword evidence="6" id="KW-0812">Transmembrane</keyword>
<dbReference type="InterPro" id="IPR019554">
    <property type="entry name" value="Soluble_ligand-bd"/>
</dbReference>
<keyword evidence="11" id="KW-0472">Membrane</keyword>
<dbReference type="Pfam" id="PF10531">
    <property type="entry name" value="SLBB"/>
    <property type="match status" value="4"/>
</dbReference>
<evidence type="ECO:0000256" key="1">
    <source>
        <dbReference type="ARBA" id="ARBA00004571"/>
    </source>
</evidence>
<proteinExistence type="inferred from homology"/>
<protein>
    <submittedName>
        <fullName evidence="19">Polysaccharide export protein</fullName>
    </submittedName>
</protein>
<evidence type="ECO:0000256" key="9">
    <source>
        <dbReference type="ARBA" id="ARBA00023065"/>
    </source>
</evidence>
<reference evidence="19" key="1">
    <citation type="journal article" date="2013" name="PLoS ONE">
        <title>Implication of lateral genetic transfer in the emergence of Aeromonas hydrophila isolates of epidemic outbreaks in channel catfish.</title>
        <authorList>
            <person name="Hossain M.J."/>
            <person name="Waldbieser G.C."/>
            <person name="Sun D."/>
            <person name="Capps N.K."/>
            <person name="Hemstreet W.B."/>
            <person name="Carlisle K."/>
            <person name="Griffin M.J."/>
            <person name="Khoo L."/>
            <person name="Goodwin A.E."/>
            <person name="Sonstegard T.S."/>
            <person name="Schroeder S."/>
            <person name="Hayden K."/>
            <person name="Newton J.C."/>
            <person name="Terhune J.S."/>
            <person name="Liles M.R."/>
        </authorList>
    </citation>
    <scope>NUCLEOTIDE SEQUENCE</scope>
    <source>
        <strain evidence="19">TN97-08</strain>
    </source>
</reference>
<feature type="signal peptide" evidence="15">
    <location>
        <begin position="1"/>
        <end position="19"/>
    </location>
</feature>
<dbReference type="InterPro" id="IPR003715">
    <property type="entry name" value="Poly_export_N"/>
</dbReference>
<keyword evidence="13" id="KW-0998">Cell outer membrane</keyword>
<dbReference type="RefSeq" id="WP_064773841.1">
    <property type="nucleotide sequence ID" value="NZ_LNUR01000009.1"/>
</dbReference>
<dbReference type="InterPro" id="IPR049712">
    <property type="entry name" value="Poly_export"/>
</dbReference>
<dbReference type="AlphaFoldDB" id="A0A068FTW5"/>
<keyword evidence="7 15" id="KW-0732">Signal</keyword>
<comment type="similarity">
    <text evidence="2">Belongs to the BexD/CtrA/VexA family.</text>
</comment>
<sequence>MKHKGLLLSLALFGGPLLAAPQVTPEMIAKFKQLSPAQQQALAAQYGIDSSQLGTNTSQSSITPVNTAPVAAPREVDYNKESQRPLVAGVAQEGALQPFGYSVFAGEPLTDAPVVDMPVADDYVMGPGDEIRIQLYGKENASYTLAIGREGFIDFPSLGPIAASGQTFQQLRSELENRIKEQKIGVEAFISFGALRTMQVFVMGDAYRPGAYNVNGMATVTQALQAAGGIDTVGSLRKIQVKRAGQKVIDVDLYKMLVWGDTSQDIRLRSGDTVFIPAKSSEVSIDGLVKRPATYELTSPAALVNVLGLAGGMKAAALKEVSVTRYSETGMRVFNLNLSRPHDRQFVVRDGDKVTVKPSSTEYSQAIVVKGAVVREGVFSFQPGMRISRVLQSADRDLTSVTDLNYALIVREVDAQRNIEVLQFNLGRVLQMPGGEDDIRLQPRDQVLIFSNEATDRLKQLASSQTSSASIDNQANQRMERQVNTVDDSTGADVSLAQLAKEDKMTLASVSNTTKTAAMVGASRQALLAPVIERLKAQAAQGKPVQIAEVRGEVKYPGVYPLTPYSRTHDLIMAAGGFNEQANVIELSRVSERGNDIAIENQHLDLATANRVTGSPLVQSKDSLNVLPHPQWREEATVQVFGEVKYPGTYTVRRGERLQDLIQRVGGITPYANPNGAVFAREALRKQEAERIAMLRDELKQEIATMTLRRQSSITNYTSSPADAMTVVNQLENSKAVGRMTIDMPAILSGDKQADVMLQDGDKLYVPALQNVVSIQGMVQFPSSHVYDGNLSVNDYLSRAGGTKKQADTDRIYVIKANGSVMLPGDSWFGGRKGLEPGDTIVVPVDSDYLDNLSIMTSATQILYQLGVAWSAIK</sequence>
<feature type="domain" description="Soluble ligand binding" evidence="17">
    <location>
        <begin position="283"/>
        <end position="328"/>
    </location>
</feature>
<keyword evidence="5" id="KW-0762">Sugar transport</keyword>
<organism evidence="19">
    <name type="scientific">Aeromonas hydrophila</name>
    <dbReference type="NCBI Taxonomy" id="644"/>
    <lineage>
        <taxon>Bacteria</taxon>
        <taxon>Pseudomonadati</taxon>
        <taxon>Pseudomonadota</taxon>
        <taxon>Gammaproteobacteria</taxon>
        <taxon>Aeromonadales</taxon>
        <taxon>Aeromonadaceae</taxon>
        <taxon>Aeromonas</taxon>
    </lineage>
</organism>
<dbReference type="InterPro" id="IPR054765">
    <property type="entry name" value="SLBB_dom"/>
</dbReference>
<dbReference type="Pfam" id="PF22461">
    <property type="entry name" value="SLBB_2"/>
    <property type="match status" value="1"/>
</dbReference>
<evidence type="ECO:0000256" key="13">
    <source>
        <dbReference type="ARBA" id="ARBA00023237"/>
    </source>
</evidence>
<gene>
    <name evidence="19" type="primary">wza</name>
</gene>
<evidence type="ECO:0000256" key="5">
    <source>
        <dbReference type="ARBA" id="ARBA00022597"/>
    </source>
</evidence>
<keyword evidence="8" id="KW-0625">Polysaccharide transport</keyword>
<evidence type="ECO:0000256" key="4">
    <source>
        <dbReference type="ARBA" id="ARBA00022452"/>
    </source>
</evidence>
<evidence type="ECO:0000313" key="19">
    <source>
        <dbReference type="EMBL" id="AID70978.1"/>
    </source>
</evidence>
<feature type="domain" description="Soluble ligand binding" evidence="17">
    <location>
        <begin position="638"/>
        <end position="674"/>
    </location>
</feature>
<feature type="domain" description="SLBB" evidence="18">
    <location>
        <begin position="199"/>
        <end position="276"/>
    </location>
</feature>
<keyword evidence="9" id="KW-0406">Ion transport</keyword>
<dbReference type="GO" id="GO:0046930">
    <property type="term" value="C:pore complex"/>
    <property type="evidence" value="ECO:0007669"/>
    <property type="project" value="UniProtKB-KW"/>
</dbReference>
<dbReference type="GO" id="GO:0006811">
    <property type="term" value="P:monoatomic ion transport"/>
    <property type="evidence" value="ECO:0007669"/>
    <property type="project" value="UniProtKB-KW"/>
</dbReference>
<dbReference type="Pfam" id="PF02563">
    <property type="entry name" value="Poly_export"/>
    <property type="match status" value="1"/>
</dbReference>
<feature type="domain" description="Soluble ligand binding" evidence="17">
    <location>
        <begin position="549"/>
        <end position="595"/>
    </location>
</feature>
<keyword evidence="12" id="KW-0564">Palmitate</keyword>
<evidence type="ECO:0000256" key="2">
    <source>
        <dbReference type="ARBA" id="ARBA00009450"/>
    </source>
</evidence>
<dbReference type="GO" id="GO:0015288">
    <property type="term" value="F:porin activity"/>
    <property type="evidence" value="ECO:0007669"/>
    <property type="project" value="UniProtKB-KW"/>
</dbReference>
<evidence type="ECO:0000256" key="11">
    <source>
        <dbReference type="ARBA" id="ARBA00023136"/>
    </source>
</evidence>
<evidence type="ECO:0000256" key="14">
    <source>
        <dbReference type="ARBA" id="ARBA00023288"/>
    </source>
</evidence>
<evidence type="ECO:0000259" key="18">
    <source>
        <dbReference type="Pfam" id="PF22461"/>
    </source>
</evidence>
<evidence type="ECO:0000259" key="17">
    <source>
        <dbReference type="Pfam" id="PF10531"/>
    </source>
</evidence>
<dbReference type="GO" id="GO:0009279">
    <property type="term" value="C:cell outer membrane"/>
    <property type="evidence" value="ECO:0007669"/>
    <property type="project" value="UniProtKB-SubCell"/>
</dbReference>
<evidence type="ECO:0000256" key="12">
    <source>
        <dbReference type="ARBA" id="ARBA00023139"/>
    </source>
</evidence>
<evidence type="ECO:0000256" key="6">
    <source>
        <dbReference type="ARBA" id="ARBA00022692"/>
    </source>
</evidence>
<dbReference type="PANTHER" id="PTHR33619">
    <property type="entry name" value="POLYSACCHARIDE EXPORT PROTEIN GFCE-RELATED"/>
    <property type="match status" value="1"/>
</dbReference>
<keyword evidence="4" id="KW-1134">Transmembrane beta strand</keyword>
<accession>A0A068FTW5</accession>
<evidence type="ECO:0000259" key="16">
    <source>
        <dbReference type="Pfam" id="PF02563"/>
    </source>
</evidence>
<dbReference type="PANTHER" id="PTHR33619:SF3">
    <property type="entry name" value="POLYSACCHARIDE EXPORT PROTEIN GFCE-RELATED"/>
    <property type="match status" value="1"/>
</dbReference>
<keyword evidence="10" id="KW-0626">Porin</keyword>
<feature type="domain" description="Polysaccharide export protein N-terminal" evidence="16">
    <location>
        <begin position="118"/>
        <end position="181"/>
    </location>
</feature>